<dbReference type="PROSITE" id="PS51257">
    <property type="entry name" value="PROKAR_LIPOPROTEIN"/>
    <property type="match status" value="1"/>
</dbReference>
<organism evidence="1 2">
    <name type="scientific">Flavobacterium album</name>
    <dbReference type="NCBI Taxonomy" id="2175091"/>
    <lineage>
        <taxon>Bacteria</taxon>
        <taxon>Pseudomonadati</taxon>
        <taxon>Bacteroidota</taxon>
        <taxon>Flavobacteriia</taxon>
        <taxon>Flavobacteriales</taxon>
        <taxon>Flavobacteriaceae</taxon>
        <taxon>Flavobacterium</taxon>
    </lineage>
</organism>
<dbReference type="RefSeq" id="WP_108776842.1">
    <property type="nucleotide sequence ID" value="NZ_CP029186.1"/>
</dbReference>
<dbReference type="AlphaFoldDB" id="A0A2S1QUN7"/>
<gene>
    <name evidence="1" type="ORF">HYN59_02960</name>
</gene>
<proteinExistence type="predicted"/>
<sequence length="187" mass="21451">MKIKAAITAIAMLLLVSCGDDEKTETVKIGGKYLLELSSYLTKTKGLNDDASLEYQNAIRELYVVVIDEDKAELQKVLDENELYDIYPNDLDGYTKLVTENFEKGFSLDNPPVSKDIKINGLSAKVMSFEGKVDGVQKMVYYKMAFVEGKNRYYQVMTWTLAERKEKYEPVMQKMIDSFKEMDKSRD</sequence>
<evidence type="ECO:0008006" key="3">
    <source>
        <dbReference type="Google" id="ProtNLM"/>
    </source>
</evidence>
<accession>A0A2S1QUN7</accession>
<dbReference type="Proteomes" id="UP000244929">
    <property type="component" value="Chromosome"/>
</dbReference>
<evidence type="ECO:0000313" key="2">
    <source>
        <dbReference type="Proteomes" id="UP000244929"/>
    </source>
</evidence>
<dbReference type="KEGG" id="falb:HYN59_02960"/>
<protein>
    <recommendedName>
        <fullName evidence="3">Gliding motility lipoprotein GldD</fullName>
    </recommendedName>
</protein>
<dbReference type="EMBL" id="CP029186">
    <property type="protein sequence ID" value="AWH84132.1"/>
    <property type="molecule type" value="Genomic_DNA"/>
</dbReference>
<name>A0A2S1QUN7_9FLAO</name>
<keyword evidence="2" id="KW-1185">Reference proteome</keyword>
<reference evidence="1 2" key="1">
    <citation type="submission" date="2018-04" db="EMBL/GenBank/DDBJ databases">
        <title>Genome sequencing of Flavobacterium sp. HYN0059.</title>
        <authorList>
            <person name="Yi H."/>
            <person name="Baek C."/>
        </authorList>
    </citation>
    <scope>NUCLEOTIDE SEQUENCE [LARGE SCALE GENOMIC DNA]</scope>
    <source>
        <strain evidence="1 2">HYN0059</strain>
    </source>
</reference>
<dbReference type="OrthoDB" id="1151021at2"/>
<dbReference type="Gene3D" id="3.40.1000.10">
    <property type="entry name" value="Mog1/PsbP, alpha/beta/alpha sandwich"/>
    <property type="match status" value="1"/>
</dbReference>
<evidence type="ECO:0000313" key="1">
    <source>
        <dbReference type="EMBL" id="AWH84132.1"/>
    </source>
</evidence>